<evidence type="ECO:0000313" key="2">
    <source>
        <dbReference type="EMBL" id="GGY16351.1"/>
    </source>
</evidence>
<accession>A0A918UAD7</accession>
<organism evidence="2 3">
    <name type="scientific">Paludibacterium paludis</name>
    <dbReference type="NCBI Taxonomy" id="1225769"/>
    <lineage>
        <taxon>Bacteria</taxon>
        <taxon>Pseudomonadati</taxon>
        <taxon>Pseudomonadota</taxon>
        <taxon>Betaproteobacteria</taxon>
        <taxon>Neisseriales</taxon>
        <taxon>Chromobacteriaceae</taxon>
        <taxon>Paludibacterium</taxon>
    </lineage>
</organism>
<dbReference type="InterPro" id="IPR041479">
    <property type="entry name" value="TetR_CgmR_C"/>
</dbReference>
<dbReference type="RefSeq" id="WP_189533782.1">
    <property type="nucleotide sequence ID" value="NZ_BMYX01000010.1"/>
</dbReference>
<dbReference type="EMBL" id="BMYX01000010">
    <property type="protein sequence ID" value="GGY16351.1"/>
    <property type="molecule type" value="Genomic_DNA"/>
</dbReference>
<evidence type="ECO:0000259" key="1">
    <source>
        <dbReference type="Pfam" id="PF17937"/>
    </source>
</evidence>
<reference evidence="2" key="1">
    <citation type="journal article" date="2014" name="Int. J. Syst. Evol. Microbiol.">
        <title>Complete genome sequence of Corynebacterium casei LMG S-19264T (=DSM 44701T), isolated from a smear-ripened cheese.</title>
        <authorList>
            <consortium name="US DOE Joint Genome Institute (JGI-PGF)"/>
            <person name="Walter F."/>
            <person name="Albersmeier A."/>
            <person name="Kalinowski J."/>
            <person name="Ruckert C."/>
        </authorList>
    </citation>
    <scope>NUCLEOTIDE SEQUENCE</scope>
    <source>
        <strain evidence="2">KCTC 32182</strain>
    </source>
</reference>
<comment type="caution">
    <text evidence="2">The sequence shown here is derived from an EMBL/GenBank/DDBJ whole genome shotgun (WGS) entry which is preliminary data.</text>
</comment>
<name>A0A918UAD7_9NEIS</name>
<reference evidence="2" key="2">
    <citation type="submission" date="2020-09" db="EMBL/GenBank/DDBJ databases">
        <authorList>
            <person name="Sun Q."/>
            <person name="Kim S."/>
        </authorList>
    </citation>
    <scope>NUCLEOTIDE SEQUENCE</scope>
    <source>
        <strain evidence="2">KCTC 32182</strain>
    </source>
</reference>
<sequence length="58" mass="6766">MRQAAPPRRRRARLAFFTAEGLFMLRYFKLMTFSGEEWEAIQEDLADLFQSADPLPGD</sequence>
<keyword evidence="3" id="KW-1185">Reference proteome</keyword>
<dbReference type="Pfam" id="PF17937">
    <property type="entry name" value="TetR_C_28"/>
    <property type="match status" value="1"/>
</dbReference>
<dbReference type="Proteomes" id="UP000645257">
    <property type="component" value="Unassembled WGS sequence"/>
</dbReference>
<evidence type="ECO:0000313" key="3">
    <source>
        <dbReference type="Proteomes" id="UP000645257"/>
    </source>
</evidence>
<gene>
    <name evidence="2" type="ORF">GCM10011289_19500</name>
</gene>
<protein>
    <recommendedName>
        <fullName evidence="1">TetR transcriptional regulator CgmR-like C-terminal domain-containing protein</fullName>
    </recommendedName>
</protein>
<dbReference type="AlphaFoldDB" id="A0A918UAD7"/>
<feature type="domain" description="TetR transcriptional regulator CgmR-like C-terminal" evidence="1">
    <location>
        <begin position="6"/>
        <end position="48"/>
    </location>
</feature>
<proteinExistence type="predicted"/>